<keyword evidence="2" id="KW-0344">Guanine-nucleotide releasing factor</keyword>
<protein>
    <submittedName>
        <fullName evidence="5">Guanine nucleotide exchange factor, Ric8</fullName>
    </submittedName>
</protein>
<dbReference type="PANTHER" id="PTHR12425">
    <property type="entry name" value="SYNEMBRYN"/>
    <property type="match status" value="1"/>
</dbReference>
<sequence>MLSRHAFESTEGDTARAALRVIANAMLLKPETRQMFVSQGYSIDACRKLRTDDWDTEFLISRILFLSTYGTDINITDLIENHQLAERVIDNLKRHMDVLSDKQKQKLDPTEELALCELLKLIFNVTHFCKEKVSAFAPAVTPIVALLWKQEVSDTNPLEAPFSPLVNSLLNIDLKADESQLALFPSEDPVKVILRLVDLLDRGIRFYSGNDLETIVTPVVSLLTKLHESAPQPIQQKLRECLLPTAQDRQTVLGRGESLPAKLLQNSTNPSAPAIRDAISHLLFELSDKDASQFVENVGYGFASGFLFQNNVPIPASMAATFNKGDASGVQMPVNPITGQFLDKENIIDAPEMSEEEKERDAERLFVLFERLKKTGVIKVQNPVEQAVNEGRFEELSDEYVEELD</sequence>
<accession>A0A167Y2P0</accession>
<evidence type="ECO:0000313" key="5">
    <source>
        <dbReference type="EMBL" id="KZZ90791.1"/>
    </source>
</evidence>
<name>A0A167Y2P0_9HYPO</name>
<reference evidence="5 6" key="1">
    <citation type="journal article" date="2016" name="Genome Biol. Evol.">
        <title>Divergent and convergent evolution of fungal pathogenicity.</title>
        <authorList>
            <person name="Shang Y."/>
            <person name="Xiao G."/>
            <person name="Zheng P."/>
            <person name="Cen K."/>
            <person name="Zhan S."/>
            <person name="Wang C."/>
        </authorList>
    </citation>
    <scope>NUCLEOTIDE SEQUENCE [LARGE SCALE GENOMIC DNA]</scope>
    <source>
        <strain evidence="5 6">RCEF 2490</strain>
    </source>
</reference>
<comment type="caution">
    <text evidence="5">The sequence shown here is derived from an EMBL/GenBank/DDBJ whole genome shotgun (WGS) entry which is preliminary data.</text>
</comment>
<dbReference type="GO" id="GO:0001965">
    <property type="term" value="F:G-protein alpha-subunit binding"/>
    <property type="evidence" value="ECO:0007669"/>
    <property type="project" value="TreeGrafter"/>
</dbReference>
<dbReference type="InterPro" id="IPR019318">
    <property type="entry name" value="Gua_nucleotide_exch_fac_Ric8"/>
</dbReference>
<dbReference type="AlphaFoldDB" id="A0A167Y2P0"/>
<dbReference type="EMBL" id="AZGY01000020">
    <property type="protein sequence ID" value="KZZ90791.1"/>
    <property type="molecule type" value="Genomic_DNA"/>
</dbReference>
<gene>
    <name evidence="5" type="ORF">AAL_07017</name>
</gene>
<dbReference type="GO" id="GO:0005085">
    <property type="term" value="F:guanyl-nucleotide exchange factor activity"/>
    <property type="evidence" value="ECO:0007669"/>
    <property type="project" value="UniProtKB-KW"/>
</dbReference>
<organism evidence="5 6">
    <name type="scientific">Moelleriella libera RCEF 2490</name>
    <dbReference type="NCBI Taxonomy" id="1081109"/>
    <lineage>
        <taxon>Eukaryota</taxon>
        <taxon>Fungi</taxon>
        <taxon>Dikarya</taxon>
        <taxon>Ascomycota</taxon>
        <taxon>Pezizomycotina</taxon>
        <taxon>Sordariomycetes</taxon>
        <taxon>Hypocreomycetidae</taxon>
        <taxon>Hypocreales</taxon>
        <taxon>Clavicipitaceae</taxon>
        <taxon>Moelleriella</taxon>
    </lineage>
</organism>
<evidence type="ECO:0000256" key="1">
    <source>
        <dbReference type="ARBA" id="ARBA00009049"/>
    </source>
</evidence>
<keyword evidence="6" id="KW-1185">Reference proteome</keyword>
<evidence type="ECO:0000256" key="4">
    <source>
        <dbReference type="SAM" id="Coils"/>
    </source>
</evidence>
<dbReference type="Proteomes" id="UP000078544">
    <property type="component" value="Unassembled WGS sequence"/>
</dbReference>
<dbReference type="GO" id="GO:0005737">
    <property type="term" value="C:cytoplasm"/>
    <property type="evidence" value="ECO:0007669"/>
    <property type="project" value="TreeGrafter"/>
</dbReference>
<feature type="coiled-coil region" evidence="4">
    <location>
        <begin position="75"/>
        <end position="102"/>
    </location>
</feature>
<comment type="similarity">
    <text evidence="1">Belongs to the synembryn family.</text>
</comment>
<keyword evidence="3" id="KW-0143">Chaperone</keyword>
<dbReference type="OrthoDB" id="5585685at2759"/>
<dbReference type="Pfam" id="PF10165">
    <property type="entry name" value="Ric8"/>
    <property type="match status" value="1"/>
</dbReference>
<evidence type="ECO:0000313" key="6">
    <source>
        <dbReference type="Proteomes" id="UP000078544"/>
    </source>
</evidence>
<dbReference type="GO" id="GO:0007186">
    <property type="term" value="P:G protein-coupled receptor signaling pathway"/>
    <property type="evidence" value="ECO:0007669"/>
    <property type="project" value="TreeGrafter"/>
</dbReference>
<evidence type="ECO:0000256" key="3">
    <source>
        <dbReference type="ARBA" id="ARBA00023186"/>
    </source>
</evidence>
<evidence type="ECO:0000256" key="2">
    <source>
        <dbReference type="ARBA" id="ARBA00022658"/>
    </source>
</evidence>
<dbReference type="PANTHER" id="PTHR12425:SF5">
    <property type="entry name" value="SYNEMBRYN"/>
    <property type="match status" value="1"/>
</dbReference>
<proteinExistence type="inferred from homology"/>
<keyword evidence="4" id="KW-0175">Coiled coil</keyword>